<dbReference type="InterPro" id="IPR008969">
    <property type="entry name" value="CarboxyPept-like_regulatory"/>
</dbReference>
<dbReference type="Gene3D" id="2.170.130.10">
    <property type="entry name" value="TonB-dependent receptor, plug domain"/>
    <property type="match status" value="1"/>
</dbReference>
<dbReference type="EMBL" id="JACWZY010000012">
    <property type="protein sequence ID" value="MBD2702071.1"/>
    <property type="molecule type" value="Genomic_DNA"/>
</dbReference>
<evidence type="ECO:0000256" key="8">
    <source>
        <dbReference type="PROSITE-ProRule" id="PRU01360"/>
    </source>
</evidence>
<dbReference type="InterPro" id="IPR037066">
    <property type="entry name" value="Plug_dom_sf"/>
</dbReference>
<keyword evidence="13" id="KW-1185">Reference proteome</keyword>
<dbReference type="Gene3D" id="2.40.170.20">
    <property type="entry name" value="TonB-dependent receptor, beta-barrel domain"/>
    <property type="match status" value="1"/>
</dbReference>
<evidence type="ECO:0000256" key="7">
    <source>
        <dbReference type="ARBA" id="ARBA00023237"/>
    </source>
</evidence>
<evidence type="ECO:0000313" key="13">
    <source>
        <dbReference type="Proteomes" id="UP000598820"/>
    </source>
</evidence>
<organism evidence="12 13">
    <name type="scientific">Spirosoma profusum</name>
    <dbReference type="NCBI Taxonomy" id="2771354"/>
    <lineage>
        <taxon>Bacteria</taxon>
        <taxon>Pseudomonadati</taxon>
        <taxon>Bacteroidota</taxon>
        <taxon>Cytophagia</taxon>
        <taxon>Cytophagales</taxon>
        <taxon>Cytophagaceae</taxon>
        <taxon>Spirosoma</taxon>
    </lineage>
</organism>
<evidence type="ECO:0000256" key="6">
    <source>
        <dbReference type="ARBA" id="ARBA00023136"/>
    </source>
</evidence>
<keyword evidence="12" id="KW-0675">Receptor</keyword>
<comment type="caution">
    <text evidence="12">The sequence shown here is derived from an EMBL/GenBank/DDBJ whole genome shotgun (WGS) entry which is preliminary data.</text>
</comment>
<keyword evidence="7 8" id="KW-0998">Cell outer membrane</keyword>
<evidence type="ECO:0000259" key="10">
    <source>
        <dbReference type="Pfam" id="PF00593"/>
    </source>
</evidence>
<dbReference type="NCBIfam" id="TIGR04056">
    <property type="entry name" value="OMP_RagA_SusC"/>
    <property type="match status" value="1"/>
</dbReference>
<dbReference type="SUPFAM" id="SSF49464">
    <property type="entry name" value="Carboxypeptidase regulatory domain-like"/>
    <property type="match status" value="1"/>
</dbReference>
<dbReference type="Proteomes" id="UP000598820">
    <property type="component" value="Unassembled WGS sequence"/>
</dbReference>
<comment type="subcellular location">
    <subcellularLocation>
        <location evidence="1 8">Cell outer membrane</location>
        <topology evidence="1 8">Multi-pass membrane protein</topology>
    </subcellularLocation>
</comment>
<keyword evidence="3 8" id="KW-1134">Transmembrane beta strand</keyword>
<accession>A0A927ARD1</accession>
<evidence type="ECO:0000313" key="12">
    <source>
        <dbReference type="EMBL" id="MBD2702071.1"/>
    </source>
</evidence>
<dbReference type="InterPro" id="IPR039426">
    <property type="entry name" value="TonB-dep_rcpt-like"/>
</dbReference>
<keyword evidence="5 9" id="KW-0798">TonB box</keyword>
<dbReference type="FunFam" id="2.170.130.10:FF:000008">
    <property type="entry name" value="SusC/RagA family TonB-linked outer membrane protein"/>
    <property type="match status" value="1"/>
</dbReference>
<dbReference type="InterPro" id="IPR000531">
    <property type="entry name" value="Beta-barrel_TonB"/>
</dbReference>
<evidence type="ECO:0000256" key="5">
    <source>
        <dbReference type="ARBA" id="ARBA00023077"/>
    </source>
</evidence>
<protein>
    <submittedName>
        <fullName evidence="12">TonB-dependent receptor</fullName>
    </submittedName>
</protein>
<feature type="domain" description="TonB-dependent receptor-like beta-barrel" evidence="10">
    <location>
        <begin position="519"/>
        <end position="1080"/>
    </location>
</feature>
<evidence type="ECO:0000256" key="1">
    <source>
        <dbReference type="ARBA" id="ARBA00004571"/>
    </source>
</evidence>
<dbReference type="Pfam" id="PF00593">
    <property type="entry name" value="TonB_dep_Rec_b-barrel"/>
    <property type="match status" value="1"/>
</dbReference>
<reference evidence="12" key="1">
    <citation type="submission" date="2020-09" db="EMBL/GenBank/DDBJ databases">
        <authorList>
            <person name="Kim M.K."/>
        </authorList>
    </citation>
    <scope>NUCLEOTIDE SEQUENCE</scope>
    <source>
        <strain evidence="12">BT702</strain>
    </source>
</reference>
<feature type="domain" description="TonB-dependent receptor plug" evidence="11">
    <location>
        <begin position="229"/>
        <end position="337"/>
    </location>
</feature>
<dbReference type="InterPro" id="IPR012910">
    <property type="entry name" value="Plug_dom"/>
</dbReference>
<dbReference type="SUPFAM" id="SSF56935">
    <property type="entry name" value="Porins"/>
    <property type="match status" value="1"/>
</dbReference>
<gene>
    <name evidence="12" type="ORF">IC229_15580</name>
</gene>
<dbReference type="PROSITE" id="PS52016">
    <property type="entry name" value="TONB_DEPENDENT_REC_3"/>
    <property type="match status" value="1"/>
</dbReference>
<keyword evidence="2 8" id="KW-0813">Transport</keyword>
<dbReference type="Pfam" id="PF07715">
    <property type="entry name" value="Plug"/>
    <property type="match status" value="1"/>
</dbReference>
<dbReference type="InterPro" id="IPR036942">
    <property type="entry name" value="Beta-barrel_TonB_sf"/>
</dbReference>
<keyword evidence="6 8" id="KW-0472">Membrane</keyword>
<dbReference type="Gene3D" id="2.60.40.1120">
    <property type="entry name" value="Carboxypeptidase-like, regulatory domain"/>
    <property type="match status" value="1"/>
</dbReference>
<dbReference type="Pfam" id="PF13715">
    <property type="entry name" value="CarbopepD_reg_2"/>
    <property type="match status" value="1"/>
</dbReference>
<name>A0A927ARD1_9BACT</name>
<evidence type="ECO:0000256" key="4">
    <source>
        <dbReference type="ARBA" id="ARBA00022692"/>
    </source>
</evidence>
<dbReference type="InterPro" id="IPR023997">
    <property type="entry name" value="TonB-dep_OMP_SusC/RagA_CS"/>
</dbReference>
<comment type="similarity">
    <text evidence="8 9">Belongs to the TonB-dependent receptor family.</text>
</comment>
<dbReference type="Gene3D" id="3.55.50.30">
    <property type="match status" value="1"/>
</dbReference>
<dbReference type="AlphaFoldDB" id="A0A927ARD1"/>
<dbReference type="InterPro" id="IPR023996">
    <property type="entry name" value="TonB-dep_OMP_SusC/RagA"/>
</dbReference>
<evidence type="ECO:0000259" key="11">
    <source>
        <dbReference type="Pfam" id="PF07715"/>
    </source>
</evidence>
<evidence type="ECO:0000256" key="3">
    <source>
        <dbReference type="ARBA" id="ARBA00022452"/>
    </source>
</evidence>
<evidence type="ECO:0000256" key="2">
    <source>
        <dbReference type="ARBA" id="ARBA00022448"/>
    </source>
</evidence>
<keyword evidence="4 8" id="KW-0812">Transmembrane</keyword>
<evidence type="ECO:0000256" key="9">
    <source>
        <dbReference type="RuleBase" id="RU003357"/>
    </source>
</evidence>
<proteinExistence type="inferred from homology"/>
<dbReference type="RefSeq" id="WP_190887924.1">
    <property type="nucleotide sequence ID" value="NZ_JACWZY010000012.1"/>
</dbReference>
<dbReference type="GO" id="GO:0009279">
    <property type="term" value="C:cell outer membrane"/>
    <property type="evidence" value="ECO:0007669"/>
    <property type="project" value="UniProtKB-SubCell"/>
</dbReference>
<sequence>MKKSLTLTLMKITAIQLFVALILTAVSYAGDVEAQEVLERRVNITIEQATLKQALMQVSQVANVKFVFNSKVIRSDERVSITAHNERLADVLNRLLKPRHVQYEVAGKQIIFSRTEPEASLVPDLQFDSNKPPKITDVSVSGTVQDEKGIGLPGVSIVLKGTNRGSTTDAQGTYRIDVPDASAVLIFSFVGYRSQEVLVGNQTQLNVTLLPDNQSLNEVVVVGYGSVKKSDLTGSVSSVGADKITQVKGISNVAQALQGFAAGVQVNQSSGQPGEAMIIKIRGTNSISGGNAPLYVVDGLPLDGLSAQLNPDDIDRIEVLKDASSTAIYGSRGANGVIIISTKKGKEGKPKISYNGYYGVQSLRKKVDLIGARDFAILQNEVITNDNASGLNTPQKALPWTTAQIDSLGGRGTDWQDLVYRNAIVQNHDLSVSGGSQNLKYYTSFGYYDQDGIIRNSNFKRMSFRVNLSYDISKKLSVSNSFSLQNSIYRQAIYAGADGGGGIPFTTMVIPPTQGPYDANGNYTKFTGVSYGETNPLGLSTELYNPSANLRLIGNTTLVYELVKGLKLNTSVGIDGGYTKSDYYAPSTISIGQPGGKASKGYSNTSTFVTEDYLTYSTIINKHTIDALGGFTYQSNQSENLNSGTGIGFITNDFTNNNISAATTPGLPSTGYSDSKLVSYLGRLNYNFGDKYYVTVTGRYDGSSRFSEDKKFAFFPSGAFAWRISEEPFMKQIPTISTLKLRTTYGFSGNQAIANYQTLARLTNTNVVFSNVNNIAYVQGSLAYNNLKWETTRQLDIGLDLGFLRDRIQLTLDYYDKKTEDLLLNVGLPTSSGFSTVLQNIGAVQNRGFEFQLTTVNTTGALRWNSVVTISHNNTKVLQLENDPQGNPVTYKEVGAGGNWFPIQVGQSINELYGYKVLGIYQTNDEAVKNGEPTKRAGDYKFWDRDGNGVVDGNDRSTLTHLTPKVTFGFNNNLTYKNFNLSLLFVGSLGNDIVNEFRKYNITLNGNWTPTKEAFNQRWTGSGNGFDVPSSKSGSSIRDYANSLWVENGSYVKLRDITLGYTLPTTLLKSAKISSVNVYVSAQNYLTITKYTGYDPEVSWSAASVNGWDRGNYPSMKSITAGLKVDF</sequence>
<dbReference type="NCBIfam" id="TIGR04057">
    <property type="entry name" value="SusC_RagA_signa"/>
    <property type="match status" value="1"/>
</dbReference>